<dbReference type="InterPro" id="IPR052574">
    <property type="entry name" value="CDIRP"/>
</dbReference>
<dbReference type="InterPro" id="IPR001611">
    <property type="entry name" value="Leu-rich_rpt"/>
</dbReference>
<dbReference type="SUPFAM" id="SSF52058">
    <property type="entry name" value="L domain-like"/>
    <property type="match status" value="1"/>
</dbReference>
<organism evidence="3">
    <name type="scientific">Hexamita inflata</name>
    <dbReference type="NCBI Taxonomy" id="28002"/>
    <lineage>
        <taxon>Eukaryota</taxon>
        <taxon>Metamonada</taxon>
        <taxon>Diplomonadida</taxon>
        <taxon>Hexamitidae</taxon>
        <taxon>Hexamitinae</taxon>
        <taxon>Hexamita</taxon>
    </lineage>
</organism>
<accession>A0AA86NDC4</accession>
<evidence type="ECO:0000256" key="2">
    <source>
        <dbReference type="ARBA" id="ARBA00022737"/>
    </source>
</evidence>
<dbReference type="Gene3D" id="3.80.10.10">
    <property type="entry name" value="Ribonuclease Inhibitor"/>
    <property type="match status" value="1"/>
</dbReference>
<evidence type="ECO:0000256" key="1">
    <source>
        <dbReference type="ARBA" id="ARBA00022614"/>
    </source>
</evidence>
<dbReference type="Pfam" id="PF12799">
    <property type="entry name" value="LRR_4"/>
    <property type="match status" value="2"/>
</dbReference>
<protein>
    <submittedName>
        <fullName evidence="3">T9SS type A sorting domain-containing protein</fullName>
    </submittedName>
    <submittedName>
        <fullName evidence="4">T9SS_type A sorting domain-containing protein</fullName>
    </submittedName>
</protein>
<reference evidence="3" key="1">
    <citation type="submission" date="2023-06" db="EMBL/GenBank/DDBJ databases">
        <authorList>
            <person name="Kurt Z."/>
        </authorList>
    </citation>
    <scope>NUCLEOTIDE SEQUENCE</scope>
</reference>
<dbReference type="PANTHER" id="PTHR47566:SF1">
    <property type="entry name" value="PROTEIN NUD1"/>
    <property type="match status" value="1"/>
</dbReference>
<keyword evidence="1" id="KW-0433">Leucine-rich repeat</keyword>
<dbReference type="InterPro" id="IPR025875">
    <property type="entry name" value="Leu-rich_rpt_4"/>
</dbReference>
<dbReference type="InterPro" id="IPR003591">
    <property type="entry name" value="Leu-rich_rpt_typical-subtyp"/>
</dbReference>
<dbReference type="PANTHER" id="PTHR47566">
    <property type="match status" value="1"/>
</dbReference>
<dbReference type="SMART" id="SM00369">
    <property type="entry name" value="LRR_TYP"/>
    <property type="match status" value="6"/>
</dbReference>
<keyword evidence="2" id="KW-0677">Repeat</keyword>
<sequence>MQESIISYFTFKNQRSQVAITIKDSVAPSFKVVNDSDTTKLTLENCYNVNIQNIPAQIKELEINGGNFQDFLNGFQNETFERLSIRNNLTNINKLQNLNLKELDLQNNKINEVGALQQMVMLKILNLSGNLIEHINAVQHLANLRQLDISKNNIYDIQSLKTLQMLEKLNISHTKIQNYSTLQELHALRYLEIQNNNITDISFFKNMMKLERLNLHGNAIENLQNLKYLVNLTHLDLSANKITDLFWLHSLKYLVSLDLSFNYIIEITALQSLKQLLHLNVRNNQITNILPLKSLYLYKFNIFYNFVNDFSLSQVFKNNCNFKLKFQTQATHQQWMISRNAGQITNLKLRMVHIGQRQQIYFNLKNTFEYRTTSITNQLKINMAKYYQKVLCYLDITHIDTLQ</sequence>
<dbReference type="SMART" id="SM00365">
    <property type="entry name" value="LRR_SD22"/>
    <property type="match status" value="8"/>
</dbReference>
<dbReference type="Proteomes" id="UP001642409">
    <property type="component" value="Unassembled WGS sequence"/>
</dbReference>
<dbReference type="PROSITE" id="PS51450">
    <property type="entry name" value="LRR"/>
    <property type="match status" value="8"/>
</dbReference>
<keyword evidence="5" id="KW-1185">Reference proteome</keyword>
<reference evidence="4 5" key="2">
    <citation type="submission" date="2024-07" db="EMBL/GenBank/DDBJ databases">
        <authorList>
            <person name="Akdeniz Z."/>
        </authorList>
    </citation>
    <scope>NUCLEOTIDE SEQUENCE [LARGE SCALE GENOMIC DNA]</scope>
</reference>
<name>A0AA86NDC4_9EUKA</name>
<evidence type="ECO:0000313" key="5">
    <source>
        <dbReference type="Proteomes" id="UP001642409"/>
    </source>
</evidence>
<dbReference type="GO" id="GO:0035591">
    <property type="term" value="F:signaling adaptor activity"/>
    <property type="evidence" value="ECO:0007669"/>
    <property type="project" value="TreeGrafter"/>
</dbReference>
<evidence type="ECO:0000313" key="4">
    <source>
        <dbReference type="EMBL" id="CAL6057639.1"/>
    </source>
</evidence>
<gene>
    <name evidence="4" type="ORF">HINF_LOCUS47603</name>
    <name evidence="3" type="ORF">HINF_LOCUS5317</name>
</gene>
<dbReference type="Pfam" id="PF13855">
    <property type="entry name" value="LRR_8"/>
    <property type="match status" value="1"/>
</dbReference>
<evidence type="ECO:0000313" key="3">
    <source>
        <dbReference type="EMBL" id="CAI9917672.1"/>
    </source>
</evidence>
<comment type="caution">
    <text evidence="3">The sequence shown here is derived from an EMBL/GenBank/DDBJ whole genome shotgun (WGS) entry which is preliminary data.</text>
</comment>
<dbReference type="EMBL" id="CAXDID020000215">
    <property type="protein sequence ID" value="CAL6057639.1"/>
    <property type="molecule type" value="Genomic_DNA"/>
</dbReference>
<dbReference type="InterPro" id="IPR032675">
    <property type="entry name" value="LRR_dom_sf"/>
</dbReference>
<dbReference type="AlphaFoldDB" id="A0AA86NDC4"/>
<dbReference type="EMBL" id="CATOUU010000137">
    <property type="protein sequence ID" value="CAI9917672.1"/>
    <property type="molecule type" value="Genomic_DNA"/>
</dbReference>
<proteinExistence type="predicted"/>